<reference evidence="2" key="2">
    <citation type="submission" date="2020-08" db="EMBL/GenBank/DDBJ databases">
        <title>Plant Genome Project.</title>
        <authorList>
            <person name="Zhang R.-G."/>
        </authorList>
    </citation>
    <scope>NUCLEOTIDE SEQUENCE</scope>
    <source>
        <strain evidence="2">Huo1</strain>
        <tissue evidence="2">Leaf</tissue>
    </source>
</reference>
<dbReference type="CDD" id="cd07425">
    <property type="entry name" value="MPP_Shelphs"/>
    <property type="match status" value="1"/>
</dbReference>
<keyword evidence="3" id="KW-1185">Reference proteome</keyword>
<dbReference type="Proteomes" id="UP000298416">
    <property type="component" value="Unassembled WGS sequence"/>
</dbReference>
<dbReference type="SUPFAM" id="SSF56300">
    <property type="entry name" value="Metallo-dependent phosphatases"/>
    <property type="match status" value="1"/>
</dbReference>
<dbReference type="AlphaFoldDB" id="A0A8X8ZM20"/>
<evidence type="ECO:0000259" key="1">
    <source>
        <dbReference type="PROSITE" id="PS51746"/>
    </source>
</evidence>
<name>A0A8X8ZM20_SALSN</name>
<dbReference type="Gene3D" id="3.60.21.10">
    <property type="match status" value="1"/>
</dbReference>
<proteinExistence type="predicted"/>
<dbReference type="PROSITE" id="PS51746">
    <property type="entry name" value="PPM_2"/>
    <property type="match status" value="1"/>
</dbReference>
<evidence type="ECO:0000313" key="2">
    <source>
        <dbReference type="EMBL" id="KAG6409917.1"/>
    </source>
</evidence>
<dbReference type="InterPro" id="IPR041787">
    <property type="entry name" value="MPP_Shelphs"/>
</dbReference>
<feature type="domain" description="PPM-type phosphatase" evidence="1">
    <location>
        <begin position="503"/>
        <end position="747"/>
    </location>
</feature>
<gene>
    <name evidence="2" type="ORF">SASPL_127959</name>
</gene>
<dbReference type="PANTHER" id="PTHR46546">
    <property type="entry name" value="SHEWANELLA-LIKE PROTEIN PHOSPHATASE 1"/>
    <property type="match status" value="1"/>
</dbReference>
<sequence length="754" mass="82803">MASVALGCFLPPQTLRRKPILCCASTASTPHSLSQTIATLKPIVVDGDPPTFVSAPGRRIVAVGDLHGDLDKAKHALQMAGVLSSDGQNLWVGGQTVLVQVGDILDRGEDEIAILSLLKSLDIQAKANGGAVFQVNGNHETMNVEGDFRYVDSGGFDECAAFLEYLEICDHNWEEAFVGWSSVSKRWREERDVPKNHWGQQQKGVIARSYLLRPGGPLAFELAHHAVVLKVNDWVFCHGGLLPHHVEYGIERMNREVSYWMKDLGMDDHPPFIATRGYDSVVWSRLYSRDTSDLEDYQINQIQYILRDTLQAVGAKGMVVGHTPQSTGVNCEFNCSIWRVDVGMSSGVLDSRPEVLEIREGKARPITSRRDRYNELQVGDYTYLMSPSSDGICSALPSLFAFKSAPDDLQSRMHRTYTGQSYHLRHCLSSEEKLILVNFISLWREREMAIPAALRPFSTVVYSANRLTPSISSIHRPKTLLCSSASLSNLVGSEAGVCLSVGTHLIPHPDKVEKGGEDAFFVSNHRGGVIAVADGVSGWAEKDVNPALFSRELMAHASSLVEDEEVNYEPRSLIRKAHAATTSIGSATTVVAMLERNGILKMANVGDCGVRIIRRGQIVFSTSPQEHYFDCPFQLSSEAAGQTFLDATVMTVELMEEDTVVMGSDGLFDNVYDTEILAVVDSCDNVADAAKALANLAHSHSKDSSFDSPYSQEARARGFDVPWWKKFMGMKLTGGKLDDITVIIGQVESSLSSL</sequence>
<dbReference type="PANTHER" id="PTHR46546:SF4">
    <property type="entry name" value="SHEWANELLA-LIKE PROTEIN PHOSPHATASE 1"/>
    <property type="match status" value="1"/>
</dbReference>
<accession>A0A8X8ZM20</accession>
<dbReference type="SMART" id="SM00331">
    <property type="entry name" value="PP2C_SIG"/>
    <property type="match status" value="1"/>
</dbReference>
<dbReference type="EMBL" id="PNBA02000010">
    <property type="protein sequence ID" value="KAG6409917.1"/>
    <property type="molecule type" value="Genomic_DNA"/>
</dbReference>
<protein>
    <recommendedName>
        <fullName evidence="1">PPM-type phosphatase domain-containing protein</fullName>
    </recommendedName>
</protein>
<comment type="caution">
    <text evidence="2">The sequence shown here is derived from an EMBL/GenBank/DDBJ whole genome shotgun (WGS) entry which is preliminary data.</text>
</comment>
<dbReference type="InterPro" id="IPR004843">
    <property type="entry name" value="Calcineurin-like_PHP"/>
</dbReference>
<dbReference type="SUPFAM" id="SSF81606">
    <property type="entry name" value="PP2C-like"/>
    <property type="match status" value="1"/>
</dbReference>
<dbReference type="InterPro" id="IPR001932">
    <property type="entry name" value="PPM-type_phosphatase-like_dom"/>
</dbReference>
<dbReference type="GO" id="GO:0016787">
    <property type="term" value="F:hydrolase activity"/>
    <property type="evidence" value="ECO:0007669"/>
    <property type="project" value="InterPro"/>
</dbReference>
<dbReference type="SMART" id="SM00332">
    <property type="entry name" value="PP2Cc"/>
    <property type="match status" value="1"/>
</dbReference>
<organism evidence="2">
    <name type="scientific">Salvia splendens</name>
    <name type="common">Scarlet sage</name>
    <dbReference type="NCBI Taxonomy" id="180675"/>
    <lineage>
        <taxon>Eukaryota</taxon>
        <taxon>Viridiplantae</taxon>
        <taxon>Streptophyta</taxon>
        <taxon>Embryophyta</taxon>
        <taxon>Tracheophyta</taxon>
        <taxon>Spermatophyta</taxon>
        <taxon>Magnoliopsida</taxon>
        <taxon>eudicotyledons</taxon>
        <taxon>Gunneridae</taxon>
        <taxon>Pentapetalae</taxon>
        <taxon>asterids</taxon>
        <taxon>lamiids</taxon>
        <taxon>Lamiales</taxon>
        <taxon>Lamiaceae</taxon>
        <taxon>Nepetoideae</taxon>
        <taxon>Mentheae</taxon>
        <taxon>Salviinae</taxon>
        <taxon>Salvia</taxon>
        <taxon>Salvia subgen. Calosphace</taxon>
        <taxon>core Calosphace</taxon>
    </lineage>
</organism>
<dbReference type="InterPro" id="IPR036457">
    <property type="entry name" value="PPM-type-like_dom_sf"/>
</dbReference>
<reference evidence="2" key="1">
    <citation type="submission" date="2018-01" db="EMBL/GenBank/DDBJ databases">
        <authorList>
            <person name="Mao J.F."/>
        </authorList>
    </citation>
    <scope>NUCLEOTIDE SEQUENCE</scope>
    <source>
        <strain evidence="2">Huo1</strain>
        <tissue evidence="2">Leaf</tissue>
    </source>
</reference>
<evidence type="ECO:0000313" key="3">
    <source>
        <dbReference type="Proteomes" id="UP000298416"/>
    </source>
</evidence>
<dbReference type="InterPro" id="IPR029052">
    <property type="entry name" value="Metallo-depent_PP-like"/>
</dbReference>
<dbReference type="Pfam" id="PF00149">
    <property type="entry name" value="Metallophos"/>
    <property type="match status" value="1"/>
</dbReference>
<dbReference type="Gene3D" id="3.60.40.10">
    <property type="entry name" value="PPM-type phosphatase domain"/>
    <property type="match status" value="1"/>
</dbReference>